<dbReference type="AlphaFoldDB" id="A0A173U2R5"/>
<dbReference type="PANTHER" id="PTHR34390">
    <property type="entry name" value="UPF0442 PROTEIN YJJB-RELATED"/>
    <property type="match status" value="1"/>
</dbReference>
<keyword evidence="4 7" id="KW-1133">Transmembrane helix</keyword>
<dbReference type="InterPro" id="IPR024528">
    <property type="entry name" value="ThrE_2"/>
</dbReference>
<evidence type="ECO:0000313" key="10">
    <source>
        <dbReference type="EMBL" id="CUN09211.1"/>
    </source>
</evidence>
<feature type="transmembrane region" description="Helical" evidence="7">
    <location>
        <begin position="232"/>
        <end position="251"/>
    </location>
</feature>
<dbReference type="InterPro" id="IPR050539">
    <property type="entry name" value="ThrE_Dicarb/AminoAcid_Exp"/>
</dbReference>
<feature type="transmembrane region" description="Helical" evidence="7">
    <location>
        <begin position="373"/>
        <end position="393"/>
    </location>
</feature>
<feature type="domain" description="Threonine/serine exporter-like N-terminal" evidence="8">
    <location>
        <begin position="10"/>
        <end position="247"/>
    </location>
</feature>
<name>A0A173U2R5_9FIRM</name>
<feature type="transmembrane region" description="Helical" evidence="7">
    <location>
        <begin position="312"/>
        <end position="328"/>
    </location>
</feature>
<feature type="transmembrane region" description="Helical" evidence="7">
    <location>
        <begin position="116"/>
        <end position="134"/>
    </location>
</feature>
<dbReference type="EMBL" id="CYXO01000011">
    <property type="protein sequence ID" value="CUN09211.1"/>
    <property type="molecule type" value="Genomic_DNA"/>
</dbReference>
<evidence type="ECO:0000256" key="5">
    <source>
        <dbReference type="ARBA" id="ARBA00023136"/>
    </source>
</evidence>
<feature type="transmembrane region" description="Helical" evidence="7">
    <location>
        <begin position="340"/>
        <end position="361"/>
    </location>
</feature>
<evidence type="ECO:0000313" key="11">
    <source>
        <dbReference type="Proteomes" id="UP000095597"/>
    </source>
</evidence>
<protein>
    <submittedName>
        <fullName evidence="10">Uncharacterized conserved protein</fullName>
    </submittedName>
</protein>
<evidence type="ECO:0000256" key="6">
    <source>
        <dbReference type="ARBA" id="ARBA00034125"/>
    </source>
</evidence>
<dbReference type="Pfam" id="PF06738">
    <property type="entry name" value="ThrE"/>
    <property type="match status" value="1"/>
</dbReference>
<dbReference type="GO" id="GO:0015744">
    <property type="term" value="P:succinate transport"/>
    <property type="evidence" value="ECO:0007669"/>
    <property type="project" value="TreeGrafter"/>
</dbReference>
<evidence type="ECO:0000256" key="7">
    <source>
        <dbReference type="SAM" id="Phobius"/>
    </source>
</evidence>
<comment type="subcellular location">
    <subcellularLocation>
        <location evidence="1">Cell membrane</location>
        <topology evidence="1">Multi-pass membrane protein</topology>
    </subcellularLocation>
</comment>
<proteinExistence type="inferred from homology"/>
<keyword evidence="5 7" id="KW-0472">Membrane</keyword>
<comment type="similarity">
    <text evidence="6">Belongs to the ThrE exporter (TC 2.A.79) family.</text>
</comment>
<evidence type="ECO:0000256" key="1">
    <source>
        <dbReference type="ARBA" id="ARBA00004651"/>
    </source>
</evidence>
<feature type="transmembrane region" description="Helical" evidence="7">
    <location>
        <begin position="140"/>
        <end position="158"/>
    </location>
</feature>
<dbReference type="Pfam" id="PF12821">
    <property type="entry name" value="ThrE_2"/>
    <property type="match status" value="1"/>
</dbReference>
<sequence length="419" mass="46473">MNYEKLVQGILNIGEAMLQCGAEIFRVEDSLYRMYKSYGFMTYDVYVIPSNIQVTVEAPEGEIITQIRHIESTGADYDKLNYLNAMSRYVCSHNPDEKELVRRFKKVMARPDQSELITGLAQITGGTAFAVFFGCDLQDAVVALIVCLMIVLVGRWLSRREGNPMIYNLILAFLSEVVIVTAVRSGLGHHPDRIMIGIVMLLVSALGAINGMRDVMQRNFISGSLEVMNSMLGAFGIAFGIALAMMLMGNISAEGFDVNNNTVIQLISCTIGCTGYASWFKIRGKKILYSSVGAFLTWGIYLLVYAWYPDDFFAVVVASCFVAGYAFVMSRVNHAPSTVFLTASVFPLMPGARLYYLMYGVVSRNFSLAAEHALVLLETCLGIAFGFIIVDVISRSIMRALGREYHMGKESTVIKKEKK</sequence>
<evidence type="ECO:0000256" key="3">
    <source>
        <dbReference type="ARBA" id="ARBA00022692"/>
    </source>
</evidence>
<accession>A0A173U2R5</accession>
<dbReference type="GO" id="GO:0022857">
    <property type="term" value="F:transmembrane transporter activity"/>
    <property type="evidence" value="ECO:0007669"/>
    <property type="project" value="InterPro"/>
</dbReference>
<dbReference type="GO" id="GO:0005886">
    <property type="term" value="C:plasma membrane"/>
    <property type="evidence" value="ECO:0007669"/>
    <property type="project" value="UniProtKB-SubCell"/>
</dbReference>
<evidence type="ECO:0000256" key="4">
    <source>
        <dbReference type="ARBA" id="ARBA00022989"/>
    </source>
</evidence>
<feature type="transmembrane region" description="Helical" evidence="7">
    <location>
        <begin position="165"/>
        <end position="187"/>
    </location>
</feature>
<dbReference type="RefSeq" id="WP_055214507.1">
    <property type="nucleotide sequence ID" value="NZ_CYXO01000011.1"/>
</dbReference>
<dbReference type="InterPro" id="IPR010619">
    <property type="entry name" value="ThrE-like_N"/>
</dbReference>
<dbReference type="PANTHER" id="PTHR34390:SF2">
    <property type="entry name" value="SUCCINATE TRANSPORTER SUBUNIT YJJP-RELATED"/>
    <property type="match status" value="1"/>
</dbReference>
<gene>
    <name evidence="10" type="ORF">ERS852573_01875</name>
</gene>
<evidence type="ECO:0000259" key="9">
    <source>
        <dbReference type="Pfam" id="PF12821"/>
    </source>
</evidence>
<reference evidence="10 11" key="1">
    <citation type="submission" date="2015-09" db="EMBL/GenBank/DDBJ databases">
        <authorList>
            <consortium name="Pathogen Informatics"/>
        </authorList>
    </citation>
    <scope>NUCLEOTIDE SEQUENCE [LARGE SCALE GENOMIC DNA]</scope>
    <source>
        <strain evidence="10 11">2789STDY5834961</strain>
    </source>
</reference>
<evidence type="ECO:0000259" key="8">
    <source>
        <dbReference type="Pfam" id="PF06738"/>
    </source>
</evidence>
<dbReference type="OrthoDB" id="9813917at2"/>
<dbReference type="Proteomes" id="UP000095597">
    <property type="component" value="Unassembled WGS sequence"/>
</dbReference>
<feature type="domain" description="Threonine/Serine exporter ThrE" evidence="9">
    <location>
        <begin position="265"/>
        <end position="393"/>
    </location>
</feature>
<organism evidence="10 11">
    <name type="scientific">Dorea longicatena</name>
    <dbReference type="NCBI Taxonomy" id="88431"/>
    <lineage>
        <taxon>Bacteria</taxon>
        <taxon>Bacillati</taxon>
        <taxon>Bacillota</taxon>
        <taxon>Clostridia</taxon>
        <taxon>Lachnospirales</taxon>
        <taxon>Lachnospiraceae</taxon>
        <taxon>Dorea</taxon>
    </lineage>
</organism>
<feature type="transmembrane region" description="Helical" evidence="7">
    <location>
        <begin position="263"/>
        <end position="280"/>
    </location>
</feature>
<feature type="transmembrane region" description="Helical" evidence="7">
    <location>
        <begin position="287"/>
        <end position="306"/>
    </location>
</feature>
<keyword evidence="3 7" id="KW-0812">Transmembrane</keyword>
<evidence type="ECO:0000256" key="2">
    <source>
        <dbReference type="ARBA" id="ARBA00022475"/>
    </source>
</evidence>
<keyword evidence="2" id="KW-1003">Cell membrane</keyword>
<feature type="transmembrane region" description="Helical" evidence="7">
    <location>
        <begin position="193"/>
        <end position="211"/>
    </location>
</feature>